<sequence>MAAGGSISSLLETWRRADEGFSAPRSPPAASAGASSGRRRTLFAESRQAEAEPLAAGDTALHSLRLQIGRLLSDAKQREVEMETLRTRLSSEAERDASQEVDRLHHEAAGVRRALQRRTRARAYCRAEDVSHEEEEASTAVTNAPRLSPAELAVALAAANEFDPPSRPPPKKMLPKLQPVAAASRKRLQPGLAEEEEEEAAATLQSETEAAERRAAARWQPLVAMHPQLTLDNNQMCVDQILAFQRCHEEVGLWGKLTARCNTEKSLLDRRARPCR</sequence>
<dbReference type="HOGENOM" id="CLU_1009837_0_0_1"/>
<reference evidence="2" key="2">
    <citation type="submission" date="2024-10" db="UniProtKB">
        <authorList>
            <consortium name="EnsemblProtists"/>
        </authorList>
    </citation>
    <scope>IDENTIFICATION</scope>
</reference>
<dbReference type="PaxDb" id="2903-EOD21440"/>
<keyword evidence="3" id="KW-1185">Reference proteome</keyword>
<evidence type="ECO:0000313" key="3">
    <source>
        <dbReference type="Proteomes" id="UP000013827"/>
    </source>
</evidence>
<protein>
    <submittedName>
        <fullName evidence="2">Uncharacterized protein</fullName>
    </submittedName>
</protein>
<dbReference type="EnsemblProtists" id="EOD21440">
    <property type="protein sequence ID" value="EOD21440"/>
    <property type="gene ID" value="EMIHUDRAFT_241201"/>
</dbReference>
<dbReference type="KEGG" id="ehx:EMIHUDRAFT_241201"/>
<feature type="region of interest" description="Disordered" evidence="1">
    <location>
        <begin position="18"/>
        <end position="55"/>
    </location>
</feature>
<evidence type="ECO:0000313" key="2">
    <source>
        <dbReference type="EnsemblProtists" id="EOD21440"/>
    </source>
</evidence>
<dbReference type="RefSeq" id="XP_005773869.1">
    <property type="nucleotide sequence ID" value="XM_005773812.1"/>
</dbReference>
<name>A0A0D3JD55_EMIH1</name>
<feature type="compositionally biased region" description="Low complexity" evidence="1">
    <location>
        <begin position="22"/>
        <end position="36"/>
    </location>
</feature>
<evidence type="ECO:0000256" key="1">
    <source>
        <dbReference type="SAM" id="MobiDB-lite"/>
    </source>
</evidence>
<feature type="region of interest" description="Disordered" evidence="1">
    <location>
        <begin position="161"/>
        <end position="213"/>
    </location>
</feature>
<dbReference type="AlphaFoldDB" id="A0A0D3JD55"/>
<accession>A0A0D3JD55</accession>
<organism evidence="2 3">
    <name type="scientific">Emiliania huxleyi (strain CCMP1516)</name>
    <dbReference type="NCBI Taxonomy" id="280463"/>
    <lineage>
        <taxon>Eukaryota</taxon>
        <taxon>Haptista</taxon>
        <taxon>Haptophyta</taxon>
        <taxon>Prymnesiophyceae</taxon>
        <taxon>Isochrysidales</taxon>
        <taxon>Noelaerhabdaceae</taxon>
        <taxon>Emiliania</taxon>
    </lineage>
</organism>
<dbReference type="Proteomes" id="UP000013827">
    <property type="component" value="Unassembled WGS sequence"/>
</dbReference>
<reference evidence="3" key="1">
    <citation type="journal article" date="2013" name="Nature">
        <title>Pan genome of the phytoplankton Emiliania underpins its global distribution.</title>
        <authorList>
            <person name="Read B.A."/>
            <person name="Kegel J."/>
            <person name="Klute M.J."/>
            <person name="Kuo A."/>
            <person name="Lefebvre S.C."/>
            <person name="Maumus F."/>
            <person name="Mayer C."/>
            <person name="Miller J."/>
            <person name="Monier A."/>
            <person name="Salamov A."/>
            <person name="Young J."/>
            <person name="Aguilar M."/>
            <person name="Claverie J.M."/>
            <person name="Frickenhaus S."/>
            <person name="Gonzalez K."/>
            <person name="Herman E.K."/>
            <person name="Lin Y.C."/>
            <person name="Napier J."/>
            <person name="Ogata H."/>
            <person name="Sarno A.F."/>
            <person name="Shmutz J."/>
            <person name="Schroeder D."/>
            <person name="de Vargas C."/>
            <person name="Verret F."/>
            <person name="von Dassow P."/>
            <person name="Valentin K."/>
            <person name="Van de Peer Y."/>
            <person name="Wheeler G."/>
            <person name="Dacks J.B."/>
            <person name="Delwiche C.F."/>
            <person name="Dyhrman S.T."/>
            <person name="Glockner G."/>
            <person name="John U."/>
            <person name="Richards T."/>
            <person name="Worden A.Z."/>
            <person name="Zhang X."/>
            <person name="Grigoriev I.V."/>
            <person name="Allen A.E."/>
            <person name="Bidle K."/>
            <person name="Borodovsky M."/>
            <person name="Bowler C."/>
            <person name="Brownlee C."/>
            <person name="Cock J.M."/>
            <person name="Elias M."/>
            <person name="Gladyshev V.N."/>
            <person name="Groth M."/>
            <person name="Guda C."/>
            <person name="Hadaegh A."/>
            <person name="Iglesias-Rodriguez M.D."/>
            <person name="Jenkins J."/>
            <person name="Jones B.M."/>
            <person name="Lawson T."/>
            <person name="Leese F."/>
            <person name="Lindquist E."/>
            <person name="Lobanov A."/>
            <person name="Lomsadze A."/>
            <person name="Malik S.B."/>
            <person name="Marsh M.E."/>
            <person name="Mackinder L."/>
            <person name="Mock T."/>
            <person name="Mueller-Roeber B."/>
            <person name="Pagarete A."/>
            <person name="Parker M."/>
            <person name="Probert I."/>
            <person name="Quesneville H."/>
            <person name="Raines C."/>
            <person name="Rensing S.A."/>
            <person name="Riano-Pachon D.M."/>
            <person name="Richier S."/>
            <person name="Rokitta S."/>
            <person name="Shiraiwa Y."/>
            <person name="Soanes D.M."/>
            <person name="van der Giezen M."/>
            <person name="Wahlund T.M."/>
            <person name="Williams B."/>
            <person name="Wilson W."/>
            <person name="Wolfe G."/>
            <person name="Wurch L.L."/>
        </authorList>
    </citation>
    <scope>NUCLEOTIDE SEQUENCE</scope>
</reference>
<dbReference type="GeneID" id="17266986"/>
<proteinExistence type="predicted"/>